<dbReference type="OrthoDB" id="3405904at2"/>
<name>A0A562HU35_MICOL</name>
<evidence type="ECO:0000313" key="2">
    <source>
        <dbReference type="Proteomes" id="UP000319825"/>
    </source>
</evidence>
<dbReference type="AlphaFoldDB" id="A0A562HU35"/>
<protein>
    <submittedName>
        <fullName evidence="1">Uncharacterized protein</fullName>
    </submittedName>
</protein>
<comment type="caution">
    <text evidence="1">The sequence shown here is derived from an EMBL/GenBank/DDBJ whole genome shotgun (WGS) entry which is preliminary data.</text>
</comment>
<reference evidence="1 2" key="1">
    <citation type="submission" date="2019-07" db="EMBL/GenBank/DDBJ databases">
        <title>R&amp;d 2014.</title>
        <authorList>
            <person name="Klenk H.-P."/>
        </authorList>
    </citation>
    <scope>NUCLEOTIDE SEQUENCE [LARGE SCALE GENOMIC DNA]</scope>
    <source>
        <strain evidence="1 2">DSM 43868</strain>
    </source>
</reference>
<proteinExistence type="predicted"/>
<dbReference type="Proteomes" id="UP000319825">
    <property type="component" value="Unassembled WGS sequence"/>
</dbReference>
<dbReference type="EMBL" id="VLKE01000002">
    <property type="protein sequence ID" value="TWH62277.1"/>
    <property type="molecule type" value="Genomic_DNA"/>
</dbReference>
<gene>
    <name evidence="1" type="ORF">JD77_06328</name>
</gene>
<dbReference type="RefSeq" id="WP_145777885.1">
    <property type="nucleotide sequence ID" value="NZ_BAAATQ010000102.1"/>
</dbReference>
<organism evidence="1 2">
    <name type="scientific">Micromonospora olivasterospora</name>
    <dbReference type="NCBI Taxonomy" id="1880"/>
    <lineage>
        <taxon>Bacteria</taxon>
        <taxon>Bacillati</taxon>
        <taxon>Actinomycetota</taxon>
        <taxon>Actinomycetes</taxon>
        <taxon>Micromonosporales</taxon>
        <taxon>Micromonosporaceae</taxon>
        <taxon>Micromonospora</taxon>
    </lineage>
</organism>
<accession>A0A562HU35</accession>
<keyword evidence="2" id="KW-1185">Reference proteome</keyword>
<evidence type="ECO:0000313" key="1">
    <source>
        <dbReference type="EMBL" id="TWH62277.1"/>
    </source>
</evidence>
<sequence>MAGLLVVKVHLDWTGPAHYERGVSLPCRVCGTPTCQRDGQGRACEKTCAEDEIARELLGTGRALIADERVPTPAAFAGGRLATAGGPQ</sequence>